<dbReference type="Proteomes" id="UP000323917">
    <property type="component" value="Chromosome"/>
</dbReference>
<name>A0A5B9QQ30_9BACT</name>
<dbReference type="EMBL" id="CP042913">
    <property type="protein sequence ID" value="QEG36073.1"/>
    <property type="molecule type" value="Genomic_DNA"/>
</dbReference>
<organism evidence="1 2">
    <name type="scientific">Bythopirellula goksoeyrii</name>
    <dbReference type="NCBI Taxonomy" id="1400387"/>
    <lineage>
        <taxon>Bacteria</taxon>
        <taxon>Pseudomonadati</taxon>
        <taxon>Planctomycetota</taxon>
        <taxon>Planctomycetia</taxon>
        <taxon>Pirellulales</taxon>
        <taxon>Lacipirellulaceae</taxon>
        <taxon>Bythopirellula</taxon>
    </lineage>
</organism>
<accession>A0A5B9QQ30</accession>
<proteinExistence type="predicted"/>
<reference evidence="1 2" key="1">
    <citation type="submission" date="2019-08" db="EMBL/GenBank/DDBJ databases">
        <title>Deep-cultivation of Planctomycetes and their phenomic and genomic characterization uncovers novel biology.</title>
        <authorList>
            <person name="Wiegand S."/>
            <person name="Jogler M."/>
            <person name="Boedeker C."/>
            <person name="Pinto D."/>
            <person name="Vollmers J."/>
            <person name="Rivas-Marin E."/>
            <person name="Kohn T."/>
            <person name="Peeters S.H."/>
            <person name="Heuer A."/>
            <person name="Rast P."/>
            <person name="Oberbeckmann S."/>
            <person name="Bunk B."/>
            <person name="Jeske O."/>
            <person name="Meyerdierks A."/>
            <person name="Storesund J.E."/>
            <person name="Kallscheuer N."/>
            <person name="Luecker S."/>
            <person name="Lage O.M."/>
            <person name="Pohl T."/>
            <person name="Merkel B.J."/>
            <person name="Hornburger P."/>
            <person name="Mueller R.-W."/>
            <person name="Bruemmer F."/>
            <person name="Labrenz M."/>
            <person name="Spormann A.M."/>
            <person name="Op den Camp H."/>
            <person name="Overmann J."/>
            <person name="Amann R."/>
            <person name="Jetten M.S.M."/>
            <person name="Mascher T."/>
            <person name="Medema M.H."/>
            <person name="Devos D.P."/>
            <person name="Kaster A.-K."/>
            <person name="Ovreas L."/>
            <person name="Rohde M."/>
            <person name="Galperin M.Y."/>
            <person name="Jogler C."/>
        </authorList>
    </citation>
    <scope>NUCLEOTIDE SEQUENCE [LARGE SCALE GENOMIC DNA]</scope>
    <source>
        <strain evidence="1 2">Pr1d</strain>
    </source>
</reference>
<evidence type="ECO:0000313" key="2">
    <source>
        <dbReference type="Proteomes" id="UP000323917"/>
    </source>
</evidence>
<dbReference type="KEGG" id="bgok:Pr1d_33820"/>
<gene>
    <name evidence="1" type="ORF">Pr1d_33820</name>
</gene>
<evidence type="ECO:0000313" key="1">
    <source>
        <dbReference type="EMBL" id="QEG36073.1"/>
    </source>
</evidence>
<sequence>MQRFDYWAQTTAKKATLLPCKPLVNVLPLLKRPIERGHHDLTSGHLLTKPFKPLHQPYCRASEHRFMPVRLLQKYAPACNDGSFEKTSQNLQPQICRAQGATPLYAVSSPSENIPG</sequence>
<dbReference type="AlphaFoldDB" id="A0A5B9QQ30"/>
<protein>
    <submittedName>
        <fullName evidence="1">Uncharacterized protein</fullName>
    </submittedName>
</protein>
<keyword evidence="2" id="KW-1185">Reference proteome</keyword>